<dbReference type="Pfam" id="PF20069">
    <property type="entry name" value="DUF6465"/>
    <property type="match status" value="1"/>
</dbReference>
<feature type="compositionally biased region" description="Basic residues" evidence="1">
    <location>
        <begin position="41"/>
        <end position="63"/>
    </location>
</feature>
<dbReference type="EMBL" id="FMUR01000006">
    <property type="protein sequence ID" value="SCY01983.1"/>
    <property type="molecule type" value="Genomic_DNA"/>
</dbReference>
<sequence length="171" mass="18745">MAEIKKAEAVVKPVATIKNPTFITEVKTPEVKDTTAETKKAPAKKATAKKATTKKTTAKKTTTKKAASTAKKTTATKTAAKKTTAKKTAAKTTAKKTTTRKAATKPNVMIEIQYSYKHISNDELVQKSLDNYQYDLKGDPTKVKKLSIYVKPQEDKAYYVVDDKISGDIDI</sequence>
<keyword evidence="3" id="KW-1185">Reference proteome</keyword>
<dbReference type="InterPro" id="IPR046313">
    <property type="entry name" value="DUF6465"/>
</dbReference>
<evidence type="ECO:0000313" key="2">
    <source>
        <dbReference type="EMBL" id="SCY01983.1"/>
    </source>
</evidence>
<feature type="region of interest" description="Disordered" evidence="1">
    <location>
        <begin position="31"/>
        <end position="102"/>
    </location>
</feature>
<accession>A0A1G5CHV1</accession>
<protein>
    <submittedName>
        <fullName evidence="2">Uncharacterized protein</fullName>
    </submittedName>
</protein>
<gene>
    <name evidence="2" type="ORF">SAMN02910451_01136</name>
</gene>
<evidence type="ECO:0000256" key="1">
    <source>
        <dbReference type="SAM" id="MobiDB-lite"/>
    </source>
</evidence>
<feature type="compositionally biased region" description="Low complexity" evidence="1">
    <location>
        <begin position="64"/>
        <end position="78"/>
    </location>
</feature>
<proteinExistence type="predicted"/>
<feature type="compositionally biased region" description="Basic residues" evidence="1">
    <location>
        <begin position="79"/>
        <end position="102"/>
    </location>
</feature>
<dbReference type="RefSeq" id="WP_176756606.1">
    <property type="nucleotide sequence ID" value="NZ_FMUR01000006.1"/>
</dbReference>
<organism evidence="2 3">
    <name type="scientific">Butyrivibrio hungatei</name>
    <dbReference type="NCBI Taxonomy" id="185008"/>
    <lineage>
        <taxon>Bacteria</taxon>
        <taxon>Bacillati</taxon>
        <taxon>Bacillota</taxon>
        <taxon>Clostridia</taxon>
        <taxon>Lachnospirales</taxon>
        <taxon>Lachnospiraceae</taxon>
        <taxon>Butyrivibrio</taxon>
    </lineage>
</organism>
<dbReference type="AlphaFoldDB" id="A0A1G5CHV1"/>
<name>A0A1G5CHV1_9FIRM</name>
<dbReference type="Proteomes" id="UP000183047">
    <property type="component" value="Unassembled WGS sequence"/>
</dbReference>
<evidence type="ECO:0000313" key="3">
    <source>
        <dbReference type="Proteomes" id="UP000183047"/>
    </source>
</evidence>
<reference evidence="3" key="1">
    <citation type="submission" date="2016-10" db="EMBL/GenBank/DDBJ databases">
        <authorList>
            <person name="Varghese N."/>
            <person name="Submissions S."/>
        </authorList>
    </citation>
    <scope>NUCLEOTIDE SEQUENCE [LARGE SCALE GENOMIC DNA]</scope>
    <source>
        <strain evidence="3">XBD2006</strain>
    </source>
</reference>
<feature type="compositionally biased region" description="Basic and acidic residues" evidence="1">
    <location>
        <begin position="31"/>
        <end position="40"/>
    </location>
</feature>